<accession>A0A286GP89</accession>
<dbReference type="Proteomes" id="UP000219452">
    <property type="component" value="Unassembled WGS sequence"/>
</dbReference>
<keyword evidence="1" id="KW-0812">Transmembrane</keyword>
<dbReference type="AlphaFoldDB" id="A0A286GP89"/>
<sequence>MATCCTGVDGWPTSILHVSANVVVYLINSIAFNMKHVFFLFFFFASVISLKAQVSETTAIRLYRVNDHLVRAEGDGSNPVSYSYGNVNVRAINDLIEVSIVSGSTSYYLPSLFLNDQGIPYGTTVSSAINAYLLNLPATSGTGSSETAVTTNASSLTSGTLDDARLSENVVKTTGSYTNPAWISALDPTRITQNSLHRFVSEAEKEAWNQKPDLAQVKLAIKDSTRTYTFVNAAVTSSGTSTTVTIPSGGGTSMPVDTVLNTASPNAIANAAVAKAINQTNANVATNSANIATNAASLSALQTQLTAVTAITAVQTGPIDDARLSENVVKTTGSYTNPAWISALDPTRITQNSLHRFVSEAEKEAWNQKPDLAQVKLAIKDSTRTYTFVNAAVTSSGTSTTVTIPSGGGASMPVDTVLSATSPNAIANAAVAKAINQTNANVATNTAAISQANANIATNAASLSALQTQLTAVTAITAVQTGPIDDARLSENVVKTTGSYTNPAWISALDPTRITQNSLHRFVSEAEKEAWNQKPDLAQVKLAIKDSTRTYTFVNAAVTSSGTSTTVTIPSGGGTSMPVDTVLSATSPNAIANAAVAKAINQTNANIATNTEAINQANANIATNTAGIATNAASLSALQTQLTAVTAITAVQTGPIDDARLSENVVKTTGSYTNPAWISALDPTRITQNSLHRFVSEAEKEAWNQKPDLAQVKLAIKDSTRTYTFVNAAVTSSGTSTTVTIPSGGGASMPVDTVLSVASPNAIANAAVAKAINQTNANIATNTVDIATNAASLSALQTQLTAVTAITAVQTGPIDDARLSENVVKTTGSYTNPAWISALDPTRITQNSLHRFVSEAEKEAWNQKPDLA</sequence>
<dbReference type="EMBL" id="OCNH01000006">
    <property type="protein sequence ID" value="SOD96996.1"/>
    <property type="molecule type" value="Genomic_DNA"/>
</dbReference>
<reference evidence="3" key="1">
    <citation type="submission" date="2017-09" db="EMBL/GenBank/DDBJ databases">
        <authorList>
            <person name="Varghese N."/>
            <person name="Submissions S."/>
        </authorList>
    </citation>
    <scope>NUCLEOTIDE SEQUENCE [LARGE SCALE GENOMIC DNA]</scope>
    <source>
        <strain evidence="3">DSM 29961</strain>
    </source>
</reference>
<feature type="non-terminal residue" evidence="2">
    <location>
        <position position="868"/>
    </location>
</feature>
<name>A0A286GP89_9BACT</name>
<organism evidence="2 3">
    <name type="scientific">Spirosoma fluviale</name>
    <dbReference type="NCBI Taxonomy" id="1597977"/>
    <lineage>
        <taxon>Bacteria</taxon>
        <taxon>Pseudomonadati</taxon>
        <taxon>Bacteroidota</taxon>
        <taxon>Cytophagia</taxon>
        <taxon>Cytophagales</taxon>
        <taxon>Cytophagaceae</taxon>
        <taxon>Spirosoma</taxon>
    </lineage>
</organism>
<keyword evidence="3" id="KW-1185">Reference proteome</keyword>
<evidence type="ECO:0000256" key="1">
    <source>
        <dbReference type="SAM" id="Phobius"/>
    </source>
</evidence>
<gene>
    <name evidence="2" type="ORF">SAMN06269250_5611</name>
</gene>
<proteinExistence type="predicted"/>
<evidence type="ECO:0000313" key="3">
    <source>
        <dbReference type="Proteomes" id="UP000219452"/>
    </source>
</evidence>
<keyword evidence="1" id="KW-0472">Membrane</keyword>
<keyword evidence="1" id="KW-1133">Transmembrane helix</keyword>
<protein>
    <submittedName>
        <fullName evidence="2">Uncharacterized protein</fullName>
    </submittedName>
</protein>
<evidence type="ECO:0000313" key="2">
    <source>
        <dbReference type="EMBL" id="SOD96996.1"/>
    </source>
</evidence>
<feature type="transmembrane region" description="Helical" evidence="1">
    <location>
        <begin position="37"/>
        <end position="54"/>
    </location>
</feature>